<dbReference type="AlphaFoldDB" id="A0A0P9HCQ4"/>
<dbReference type="EMBL" id="LJCR01000591">
    <property type="protein sequence ID" value="KPV52300.1"/>
    <property type="molecule type" value="Genomic_DNA"/>
</dbReference>
<dbReference type="Gene3D" id="2.160.20.10">
    <property type="entry name" value="Single-stranded right-handed beta-helix, Pectin lyase-like"/>
    <property type="match status" value="2"/>
</dbReference>
<dbReference type="InterPro" id="IPR011050">
    <property type="entry name" value="Pectin_lyase_fold/virulence"/>
</dbReference>
<accession>A0A0P9HCQ4</accession>
<dbReference type="InterPro" id="IPR012334">
    <property type="entry name" value="Pectin_lyas_fold"/>
</dbReference>
<dbReference type="InterPro" id="IPR013783">
    <property type="entry name" value="Ig-like_fold"/>
</dbReference>
<keyword evidence="4" id="KW-1185">Reference proteome</keyword>
<dbReference type="SUPFAM" id="SSF51126">
    <property type="entry name" value="Pectin lyase-like"/>
    <property type="match status" value="2"/>
</dbReference>
<protein>
    <recommendedName>
        <fullName evidence="2">Bacterial Ig-like domain-containing protein</fullName>
    </recommendedName>
</protein>
<feature type="non-terminal residue" evidence="3">
    <location>
        <position position="651"/>
    </location>
</feature>
<dbReference type="Proteomes" id="UP000050509">
    <property type="component" value="Unassembled WGS sequence"/>
</dbReference>
<name>A0A0P9HCQ4_9CHLR</name>
<feature type="domain" description="Bacterial Ig-like" evidence="2">
    <location>
        <begin position="539"/>
        <end position="623"/>
    </location>
</feature>
<dbReference type="Gene3D" id="2.60.40.10">
    <property type="entry name" value="Immunoglobulins"/>
    <property type="match status" value="1"/>
</dbReference>
<evidence type="ECO:0000313" key="3">
    <source>
        <dbReference type="EMBL" id="KPV52300.1"/>
    </source>
</evidence>
<dbReference type="InterPro" id="IPR032109">
    <property type="entry name" value="Big_3_5"/>
</dbReference>
<feature type="region of interest" description="Disordered" evidence="1">
    <location>
        <begin position="614"/>
        <end position="651"/>
    </location>
</feature>
<gene>
    <name evidence="3" type="ORF">SE17_16325</name>
</gene>
<proteinExistence type="predicted"/>
<evidence type="ECO:0000259" key="2">
    <source>
        <dbReference type="Pfam" id="PF16640"/>
    </source>
</evidence>
<reference evidence="3 4" key="1">
    <citation type="submission" date="2015-09" db="EMBL/GenBank/DDBJ databases">
        <title>Draft genome sequence of Kouleothrix aurantiaca JCM 19913.</title>
        <authorList>
            <person name="Hemp J."/>
        </authorList>
    </citation>
    <scope>NUCLEOTIDE SEQUENCE [LARGE SCALE GENOMIC DNA]</scope>
    <source>
        <strain evidence="3 4">COM-B</strain>
    </source>
</reference>
<comment type="caution">
    <text evidence="3">The sequence shown here is derived from an EMBL/GenBank/DDBJ whole genome shotgun (WGS) entry which is preliminary data.</text>
</comment>
<sequence>MNQSFAARRQLRVPAIVVGLALLLHMVLVPAAYATVTDAYGSAYDLTPALSANPFTFSDAATSVSTFTRDAVETDGLSACGSYPANPTNTYSVWYSFTPPSAGWLTLQTMDSNTNYDTVIEVWKSSPTPANSVGCNDDAIAGNRRSELTLQVATSTPYLISVRRHGTSTMTSPMLAFDASFSASREFFVDQTLGSDANTGSQALPFRTVGHAESMLPAAGGIITILDPGVYNEAVTIDVPTNLRSASSSTIASVTLKSTPVSATSVNASTVTVQPGAKVQEGVDLAETGGWLWLANGTYTETVTIARDLTVQAQNEGVPTLAAPGGTPLTLNGGAVTVKGLNIHGVTGVVVAGGAGHTVTRNNIAGNSSGVGMNNQSGTQVSATSNWWGCSTGPSAAPCDTAKLDPAAGSASPLGTGTLNFTPWLRVATTAAAAPLVVGQATGVTASFLTDSNGGAVSLSNLATVLGLPVTWSTVGGTLSGQQSTIQISGTAAGSYQAQAVSAGNKIIAKVDNDGTASGSNVLTIAVNKASTSTGITADTPDPSVPGQAVTVNYSVSASAPGAGTPTGNVTVSDGVNSCTATVAAGTCSITLSTVGARTLTATYAGDANFSGSTSAGAAHTVAAPTPTATNTPTSTPTNTPTNTPTSTPTN</sequence>
<evidence type="ECO:0000256" key="1">
    <source>
        <dbReference type="SAM" id="MobiDB-lite"/>
    </source>
</evidence>
<dbReference type="Pfam" id="PF16640">
    <property type="entry name" value="Big_3_5"/>
    <property type="match status" value="1"/>
</dbReference>
<evidence type="ECO:0000313" key="4">
    <source>
        <dbReference type="Proteomes" id="UP000050509"/>
    </source>
</evidence>
<organism evidence="3 4">
    <name type="scientific">Kouleothrix aurantiaca</name>
    <dbReference type="NCBI Taxonomy" id="186479"/>
    <lineage>
        <taxon>Bacteria</taxon>
        <taxon>Bacillati</taxon>
        <taxon>Chloroflexota</taxon>
        <taxon>Chloroflexia</taxon>
        <taxon>Chloroflexales</taxon>
        <taxon>Roseiflexineae</taxon>
        <taxon>Roseiflexaceae</taxon>
        <taxon>Kouleothrix</taxon>
    </lineage>
</organism>